<evidence type="ECO:0000313" key="2">
    <source>
        <dbReference type="EMBL" id="GAA1301176.1"/>
    </source>
</evidence>
<gene>
    <name evidence="2" type="ORF">GCM10009579_82440</name>
</gene>
<dbReference type="Proteomes" id="UP001500282">
    <property type="component" value="Unassembled WGS sequence"/>
</dbReference>
<evidence type="ECO:0000256" key="1">
    <source>
        <dbReference type="SAM" id="MobiDB-lite"/>
    </source>
</evidence>
<feature type="region of interest" description="Disordered" evidence="1">
    <location>
        <begin position="1"/>
        <end position="27"/>
    </location>
</feature>
<proteinExistence type="predicted"/>
<comment type="caution">
    <text evidence="2">The sequence shown here is derived from an EMBL/GenBank/DDBJ whole genome shotgun (WGS) entry which is preliminary data.</text>
</comment>
<reference evidence="2 3" key="1">
    <citation type="journal article" date="2019" name="Int. J. Syst. Evol. Microbiol.">
        <title>The Global Catalogue of Microorganisms (GCM) 10K type strain sequencing project: providing services to taxonomists for standard genome sequencing and annotation.</title>
        <authorList>
            <consortium name="The Broad Institute Genomics Platform"/>
            <consortium name="The Broad Institute Genome Sequencing Center for Infectious Disease"/>
            <person name="Wu L."/>
            <person name="Ma J."/>
        </authorList>
    </citation>
    <scope>NUCLEOTIDE SEQUENCE [LARGE SCALE GENOMIC DNA]</scope>
    <source>
        <strain evidence="2 3">JCM 11448</strain>
    </source>
</reference>
<evidence type="ECO:0000313" key="3">
    <source>
        <dbReference type="Proteomes" id="UP001500282"/>
    </source>
</evidence>
<keyword evidence="3" id="KW-1185">Reference proteome</keyword>
<dbReference type="EMBL" id="BAAAIH010000083">
    <property type="protein sequence ID" value="GAA1301176.1"/>
    <property type="molecule type" value="Genomic_DNA"/>
</dbReference>
<name>A0ABN1XCP8_9ACTN</name>
<protein>
    <submittedName>
        <fullName evidence="2">Uncharacterized protein</fullName>
    </submittedName>
</protein>
<accession>A0ABN1XCP8</accession>
<sequence>MGRGGEGTSPPQAPPGGTGSDPHPPNLAMRFSYLRNWIAAFRKILGSSDARTGVGARYLNRGRNTAHSRGVWGPPSYDEQKDSEVR</sequence>
<feature type="region of interest" description="Disordered" evidence="1">
    <location>
        <begin position="52"/>
        <end position="86"/>
    </location>
</feature>
<organism evidence="2 3">
    <name type="scientific">Streptomyces javensis</name>
    <dbReference type="NCBI Taxonomy" id="114698"/>
    <lineage>
        <taxon>Bacteria</taxon>
        <taxon>Bacillati</taxon>
        <taxon>Actinomycetota</taxon>
        <taxon>Actinomycetes</taxon>
        <taxon>Kitasatosporales</taxon>
        <taxon>Streptomycetaceae</taxon>
        <taxon>Streptomyces</taxon>
        <taxon>Streptomyces violaceusniger group</taxon>
    </lineage>
</organism>